<feature type="signal peptide" evidence="5">
    <location>
        <begin position="1"/>
        <end position="27"/>
    </location>
</feature>
<evidence type="ECO:0000256" key="1">
    <source>
        <dbReference type="ARBA" id="ARBA00022614"/>
    </source>
</evidence>
<dbReference type="PANTHER" id="PTHR24369">
    <property type="entry name" value="ANTIGEN BSP, PUTATIVE-RELATED"/>
    <property type="match status" value="1"/>
</dbReference>
<dbReference type="Pfam" id="PF13855">
    <property type="entry name" value="LRR_8"/>
    <property type="match status" value="3"/>
</dbReference>
<dbReference type="AlphaFoldDB" id="C3XQG6"/>
<keyword evidence="3" id="KW-0677">Repeat</keyword>
<organism>
    <name type="scientific">Branchiostoma floridae</name>
    <name type="common">Florida lancelet</name>
    <name type="synonym">Amphioxus</name>
    <dbReference type="NCBI Taxonomy" id="7739"/>
    <lineage>
        <taxon>Eukaryota</taxon>
        <taxon>Metazoa</taxon>
        <taxon>Chordata</taxon>
        <taxon>Cephalochordata</taxon>
        <taxon>Leptocardii</taxon>
        <taxon>Amphioxiformes</taxon>
        <taxon>Branchiostomatidae</taxon>
        <taxon>Branchiostoma</taxon>
    </lineage>
</organism>
<dbReference type="InterPro" id="IPR000483">
    <property type="entry name" value="Cys-rich_flank_reg_C"/>
</dbReference>
<dbReference type="SMART" id="SM00364">
    <property type="entry name" value="LRR_BAC"/>
    <property type="match status" value="6"/>
</dbReference>
<dbReference type="GO" id="GO:0042995">
    <property type="term" value="C:cell projection"/>
    <property type="evidence" value="ECO:0007669"/>
    <property type="project" value="UniProtKB-SubCell"/>
</dbReference>
<feature type="chain" id="PRO_5002934642" description="LRRCT domain-containing protein" evidence="5">
    <location>
        <begin position="28"/>
        <end position="563"/>
    </location>
</feature>
<evidence type="ECO:0000313" key="7">
    <source>
        <dbReference type="EMBL" id="EEN69779.1"/>
    </source>
</evidence>
<keyword evidence="2 5" id="KW-0732">Signal</keyword>
<proteinExistence type="predicted"/>
<dbReference type="SMART" id="SM00369">
    <property type="entry name" value="LRR_TYP"/>
    <property type="match status" value="15"/>
</dbReference>
<protein>
    <recommendedName>
        <fullName evidence="6">LRRCT domain-containing protein</fullName>
    </recommendedName>
</protein>
<dbReference type="GO" id="GO:0005886">
    <property type="term" value="C:plasma membrane"/>
    <property type="evidence" value="ECO:0007669"/>
    <property type="project" value="UniProtKB-SubCell"/>
</dbReference>
<dbReference type="Gene3D" id="3.80.10.10">
    <property type="entry name" value="Ribonuclease Inhibitor"/>
    <property type="match status" value="3"/>
</dbReference>
<gene>
    <name evidence="7" type="ORF">BRAFLDRAFT_123898</name>
</gene>
<dbReference type="eggNOG" id="KOG0619">
    <property type="taxonomic scope" value="Eukaryota"/>
</dbReference>
<sequence length="563" mass="63849">MKSKEQLAGLWLLYVYGIVLLLPCANSALPCLQACHCYRHEVYGKTMNCARKGMHMPPPGIPNPTRKLILQYNSIHMLNHTLNGPGYSLLYYLDMSGNQMVDLDRDAFANTTELMDLDLHFNRLRFLHKSIFRPLKKLRWLHLYGNSLTFLEPDLFAGLSNLDGIYLGWNKIRSLPMGIFKNLPSLQYLYLHDNQIKYLNRGLFDDLTHLYDLNLGGNHLSSLPLGIFKPLRSLARLFLYQNRFYRLEEGVFAGLKSVELLWFHGNKLALLPRKVLSDLPKLQVIELDANLLEMFHGDALKQNKGLAQLEILLLQKNNLHEVPDNAFHELHQLSHLDLSDNYIRAVQEGAFNGLRSLTQLSLQGNKLHQIPEAAFFGLESLSHLILAGNVLERLPGRMLHGQSQLLELLLENNQLKDIPESFLEDCLSLEKLSLANNRLNSLSKDVLALPPLTHVQLQENPWKCDCHLKWLREWMSTTAVDYKPTFGASAVASCSEPLKHAGKPIMMVPAVDFVCDNSENQLKENVQSKETDSEIASNIISREGLLPIVAIETTETVHSGDGE</sequence>
<dbReference type="InterPro" id="IPR032675">
    <property type="entry name" value="LRR_dom_sf"/>
</dbReference>
<evidence type="ECO:0000259" key="6">
    <source>
        <dbReference type="SMART" id="SM00082"/>
    </source>
</evidence>
<accession>C3XQG6</accession>
<dbReference type="SMART" id="SM00082">
    <property type="entry name" value="LRRCT"/>
    <property type="match status" value="1"/>
</dbReference>
<evidence type="ECO:0000256" key="4">
    <source>
        <dbReference type="ARBA" id="ARBA00023180"/>
    </source>
</evidence>
<dbReference type="InterPro" id="IPR003591">
    <property type="entry name" value="Leu-rich_rpt_typical-subtyp"/>
</dbReference>
<name>C3XQG6_BRAFL</name>
<evidence type="ECO:0000256" key="2">
    <source>
        <dbReference type="ARBA" id="ARBA00022729"/>
    </source>
</evidence>
<dbReference type="GO" id="GO:0045121">
    <property type="term" value="C:membrane raft"/>
    <property type="evidence" value="ECO:0007669"/>
    <property type="project" value="UniProtKB-SubCell"/>
</dbReference>
<dbReference type="FunFam" id="3.80.10.10:FF:000770">
    <property type="entry name" value="Uncharacterized protein"/>
    <property type="match status" value="2"/>
</dbReference>
<keyword evidence="4" id="KW-0325">Glycoprotein</keyword>
<dbReference type="InterPro" id="IPR050541">
    <property type="entry name" value="LRR_TM_domain-containing"/>
</dbReference>
<dbReference type="GO" id="GO:0043204">
    <property type="term" value="C:perikaryon"/>
    <property type="evidence" value="ECO:0007669"/>
    <property type="project" value="UniProtKB-SubCell"/>
</dbReference>
<dbReference type="GO" id="GO:0098552">
    <property type="term" value="C:side of membrane"/>
    <property type="evidence" value="ECO:0007669"/>
    <property type="project" value="UniProtKB-KW"/>
</dbReference>
<feature type="domain" description="LRRCT" evidence="6">
    <location>
        <begin position="460"/>
        <end position="516"/>
    </location>
</feature>
<evidence type="ECO:0000256" key="3">
    <source>
        <dbReference type="ARBA" id="ARBA00022737"/>
    </source>
</evidence>
<reference evidence="7" key="1">
    <citation type="journal article" date="2008" name="Nature">
        <title>The amphioxus genome and the evolution of the chordate karyotype.</title>
        <authorList>
            <consortium name="US DOE Joint Genome Institute (JGI-PGF)"/>
            <person name="Putnam N.H."/>
            <person name="Butts T."/>
            <person name="Ferrier D.E.K."/>
            <person name="Furlong R.F."/>
            <person name="Hellsten U."/>
            <person name="Kawashima T."/>
            <person name="Robinson-Rechavi M."/>
            <person name="Shoguchi E."/>
            <person name="Terry A."/>
            <person name="Yu J.-K."/>
            <person name="Benito-Gutierrez E.L."/>
            <person name="Dubchak I."/>
            <person name="Garcia-Fernandez J."/>
            <person name="Gibson-Brown J.J."/>
            <person name="Grigoriev I.V."/>
            <person name="Horton A.C."/>
            <person name="de Jong P.J."/>
            <person name="Jurka J."/>
            <person name="Kapitonov V.V."/>
            <person name="Kohara Y."/>
            <person name="Kuroki Y."/>
            <person name="Lindquist E."/>
            <person name="Lucas S."/>
            <person name="Osoegawa K."/>
            <person name="Pennacchio L.A."/>
            <person name="Salamov A.A."/>
            <person name="Satou Y."/>
            <person name="Sauka-Spengler T."/>
            <person name="Schmutz J."/>
            <person name="Shin-I T."/>
            <person name="Toyoda A."/>
            <person name="Bronner-Fraser M."/>
            <person name="Fujiyama A."/>
            <person name="Holland L.Z."/>
            <person name="Holland P.W.H."/>
            <person name="Satoh N."/>
            <person name="Rokhsar D.S."/>
        </authorList>
    </citation>
    <scope>NUCLEOTIDE SEQUENCE [LARGE SCALE GENOMIC DNA]</scope>
    <source>
        <strain evidence="7">S238N-H82</strain>
        <tissue evidence="7">Testes</tissue>
    </source>
</reference>
<dbReference type="EMBL" id="GG666452">
    <property type="protein sequence ID" value="EEN69779.1"/>
    <property type="molecule type" value="Genomic_DNA"/>
</dbReference>
<dbReference type="SUPFAM" id="SSF52058">
    <property type="entry name" value="L domain-like"/>
    <property type="match status" value="2"/>
</dbReference>
<dbReference type="InParanoid" id="C3XQG6"/>
<dbReference type="PANTHER" id="PTHR24369:SF196">
    <property type="entry name" value="RETICULON 4 RECEPTOR LIKE 1"/>
    <property type="match status" value="1"/>
</dbReference>
<dbReference type="PROSITE" id="PS51450">
    <property type="entry name" value="LRR"/>
    <property type="match status" value="2"/>
</dbReference>
<dbReference type="InterPro" id="IPR001611">
    <property type="entry name" value="Leu-rich_rpt"/>
</dbReference>
<evidence type="ECO:0000256" key="5">
    <source>
        <dbReference type="SAM" id="SignalP"/>
    </source>
</evidence>
<keyword evidence="1" id="KW-0433">Leucine-rich repeat</keyword>